<dbReference type="Gene3D" id="1.10.10.60">
    <property type="entry name" value="Homeodomain-like"/>
    <property type="match status" value="1"/>
</dbReference>
<feature type="compositionally biased region" description="Low complexity" evidence="12">
    <location>
        <begin position="141"/>
        <end position="152"/>
    </location>
</feature>
<evidence type="ECO:0000256" key="1">
    <source>
        <dbReference type="ARBA" id="ARBA00004123"/>
    </source>
</evidence>
<keyword evidence="3" id="KW-0677">Repeat</keyword>
<evidence type="ECO:0000256" key="7">
    <source>
        <dbReference type="ARBA" id="ARBA00023155"/>
    </source>
</evidence>
<evidence type="ECO:0000256" key="2">
    <source>
        <dbReference type="ARBA" id="ARBA00022723"/>
    </source>
</evidence>
<keyword evidence="8 9" id="KW-0539">Nucleus</keyword>
<dbReference type="SMART" id="SM00132">
    <property type="entry name" value="LIM"/>
    <property type="match status" value="2"/>
</dbReference>
<dbReference type="PANTHER" id="PTHR24208:SF127">
    <property type="entry name" value="LIM_HOMEOBOX PROTEIN AWH"/>
    <property type="match status" value="1"/>
</dbReference>
<dbReference type="GO" id="GO:0030182">
    <property type="term" value="P:neuron differentiation"/>
    <property type="evidence" value="ECO:0007669"/>
    <property type="project" value="TreeGrafter"/>
</dbReference>
<dbReference type="InterPro" id="IPR050453">
    <property type="entry name" value="LIM_Homeobox_TF"/>
</dbReference>
<feature type="domain" description="LIM zinc-binding" evidence="13">
    <location>
        <begin position="46"/>
        <end position="107"/>
    </location>
</feature>
<comment type="subcellular location">
    <subcellularLocation>
        <location evidence="1 9 11">Nucleus</location>
    </subcellularLocation>
</comment>
<keyword evidence="7 9" id="KW-0371">Homeobox</keyword>
<sequence>MSPIAQQTESTMRGYDSGDVDLSPIRDVTSCFDDMRTDVTFETEGEMCFGCGGLITDRYLLKVSERTWHAECLRCCVCHVNLDRQTSCFTKEDNIYCKIDYKRLARLERNIGACGPRAVGGRRDSFIRISHFRRRTSSRGAAPPKSNMAAAAVDRKRTRSTDGQTDGRSARKSDFFSRFVGSSSPPRNNRIITVSVDRGRAGVRPLLTRFGACAIGRFVRRLPVKIHFSFLLICIPSFSRDFHYSTGDGRENGLPEVAPTRGMMGVPNRTDGRTYAGCIDEFGTKCAKCLRHIQATDWVRRAKDSVYHLACFACDSCKRQLSTGESSPYRTTEYCRYNRIGTRRPICSPRNALISPTWRLSFDGRRAGWVGWGGGLFEGLRGDGDGRLFSILAEYSQGWARGISGEYHSTRSNNHISDLAVFFIPASQGKPSNMADSEEGEVCSLGGINILTFSGLKQNHEAGSQKQKTKRVRTTFTEEQVQVLQANFALDSNPDGQDLERIAQITGLSKRVTQVWFQNSRARQKKHQQNKMNSTSPGGASIALTSVTCSMSPSPGACSQRTVSPPIGGLVSANQGDGGVAISNHINNAISESMALMAPLNLNLPCSGTMTMSMSNQEAIGE</sequence>
<dbReference type="SUPFAM" id="SSF57716">
    <property type="entry name" value="Glucocorticoid receptor-like (DNA-binding domain)"/>
    <property type="match status" value="3"/>
</dbReference>
<name>A0AAD9JE16_9ANNE</name>
<keyword evidence="6 9" id="KW-0238">DNA-binding</keyword>
<dbReference type="SUPFAM" id="SSF46689">
    <property type="entry name" value="Homeodomain-like"/>
    <property type="match status" value="1"/>
</dbReference>
<keyword evidence="4 10" id="KW-0862">Zinc</keyword>
<dbReference type="InterPro" id="IPR009057">
    <property type="entry name" value="Homeodomain-like_sf"/>
</dbReference>
<dbReference type="GO" id="GO:0000981">
    <property type="term" value="F:DNA-binding transcription factor activity, RNA polymerase II-specific"/>
    <property type="evidence" value="ECO:0007669"/>
    <property type="project" value="TreeGrafter"/>
</dbReference>
<evidence type="ECO:0000256" key="4">
    <source>
        <dbReference type="ARBA" id="ARBA00022833"/>
    </source>
</evidence>
<evidence type="ECO:0000256" key="12">
    <source>
        <dbReference type="SAM" id="MobiDB-lite"/>
    </source>
</evidence>
<feature type="domain" description="LIM zinc-binding" evidence="13">
    <location>
        <begin position="284"/>
        <end position="345"/>
    </location>
</feature>
<gene>
    <name evidence="15" type="ORF">LSH36_383g02028</name>
</gene>
<dbReference type="EMBL" id="JAODUP010000383">
    <property type="protein sequence ID" value="KAK2150906.1"/>
    <property type="molecule type" value="Genomic_DNA"/>
</dbReference>
<dbReference type="GO" id="GO:0046872">
    <property type="term" value="F:metal ion binding"/>
    <property type="evidence" value="ECO:0007669"/>
    <property type="project" value="UniProtKB-KW"/>
</dbReference>
<dbReference type="PROSITE" id="PS50071">
    <property type="entry name" value="HOMEOBOX_2"/>
    <property type="match status" value="1"/>
</dbReference>
<dbReference type="CDD" id="cd09373">
    <property type="entry name" value="LIM1_AWH"/>
    <property type="match status" value="1"/>
</dbReference>
<protein>
    <recommendedName>
        <fullName evidence="17">LIM/homeobox protein Awh</fullName>
    </recommendedName>
</protein>
<evidence type="ECO:0000259" key="13">
    <source>
        <dbReference type="PROSITE" id="PS50023"/>
    </source>
</evidence>
<evidence type="ECO:0000256" key="6">
    <source>
        <dbReference type="ARBA" id="ARBA00023125"/>
    </source>
</evidence>
<comment type="caution">
    <text evidence="15">The sequence shown here is derived from an EMBL/GenBank/DDBJ whole genome shotgun (WGS) entry which is preliminary data.</text>
</comment>
<keyword evidence="16" id="KW-1185">Reference proteome</keyword>
<dbReference type="PANTHER" id="PTHR24208">
    <property type="entry name" value="LIM/HOMEOBOX PROTEIN LHX"/>
    <property type="match status" value="1"/>
</dbReference>
<dbReference type="GO" id="GO:0005634">
    <property type="term" value="C:nucleus"/>
    <property type="evidence" value="ECO:0007669"/>
    <property type="project" value="UniProtKB-SubCell"/>
</dbReference>
<dbReference type="PROSITE" id="PS00478">
    <property type="entry name" value="LIM_DOMAIN_1"/>
    <property type="match status" value="2"/>
</dbReference>
<evidence type="ECO:0000256" key="9">
    <source>
        <dbReference type="PROSITE-ProRule" id="PRU00108"/>
    </source>
</evidence>
<dbReference type="InterPro" id="IPR001356">
    <property type="entry name" value="HD"/>
</dbReference>
<dbReference type="Pfam" id="PF00046">
    <property type="entry name" value="Homeodomain"/>
    <property type="match status" value="1"/>
</dbReference>
<organism evidence="15 16">
    <name type="scientific">Paralvinella palmiformis</name>
    <dbReference type="NCBI Taxonomy" id="53620"/>
    <lineage>
        <taxon>Eukaryota</taxon>
        <taxon>Metazoa</taxon>
        <taxon>Spiralia</taxon>
        <taxon>Lophotrochozoa</taxon>
        <taxon>Annelida</taxon>
        <taxon>Polychaeta</taxon>
        <taxon>Sedentaria</taxon>
        <taxon>Canalipalpata</taxon>
        <taxon>Terebellida</taxon>
        <taxon>Terebelliformia</taxon>
        <taxon>Alvinellidae</taxon>
        <taxon>Paralvinella</taxon>
    </lineage>
</organism>
<dbReference type="Pfam" id="PF00412">
    <property type="entry name" value="LIM"/>
    <property type="match status" value="2"/>
</dbReference>
<keyword evidence="2 10" id="KW-0479">Metal-binding</keyword>
<evidence type="ECO:0000313" key="16">
    <source>
        <dbReference type="Proteomes" id="UP001208570"/>
    </source>
</evidence>
<evidence type="ECO:0008006" key="17">
    <source>
        <dbReference type="Google" id="ProtNLM"/>
    </source>
</evidence>
<dbReference type="CDD" id="cd00086">
    <property type="entry name" value="homeodomain"/>
    <property type="match status" value="1"/>
</dbReference>
<evidence type="ECO:0000256" key="8">
    <source>
        <dbReference type="ARBA" id="ARBA00023242"/>
    </source>
</evidence>
<dbReference type="FunFam" id="2.10.110.10:FF:000006">
    <property type="entry name" value="LIM homeobox transcription factor 1-beta"/>
    <property type="match status" value="1"/>
</dbReference>
<dbReference type="InterPro" id="IPR001781">
    <property type="entry name" value="Znf_LIM"/>
</dbReference>
<dbReference type="FunFam" id="1.10.10.60:FF:000027">
    <property type="entry name" value="LIM/homeobox protein Lhx9"/>
    <property type="match status" value="1"/>
</dbReference>
<dbReference type="Proteomes" id="UP001208570">
    <property type="component" value="Unassembled WGS sequence"/>
</dbReference>
<evidence type="ECO:0000256" key="3">
    <source>
        <dbReference type="ARBA" id="ARBA00022737"/>
    </source>
</evidence>
<dbReference type="SMART" id="SM00389">
    <property type="entry name" value="HOX"/>
    <property type="match status" value="1"/>
</dbReference>
<feature type="DNA-binding region" description="Homeobox" evidence="9">
    <location>
        <begin position="469"/>
        <end position="528"/>
    </location>
</feature>
<feature type="region of interest" description="Disordered" evidence="12">
    <location>
        <begin position="134"/>
        <end position="170"/>
    </location>
</feature>
<evidence type="ECO:0000256" key="11">
    <source>
        <dbReference type="RuleBase" id="RU000682"/>
    </source>
</evidence>
<dbReference type="AlphaFoldDB" id="A0AAD9JE16"/>
<accession>A0AAD9JE16</accession>
<feature type="domain" description="Homeobox" evidence="14">
    <location>
        <begin position="467"/>
        <end position="527"/>
    </location>
</feature>
<dbReference type="PROSITE" id="PS50023">
    <property type="entry name" value="LIM_DOMAIN_2"/>
    <property type="match status" value="2"/>
</dbReference>
<reference evidence="15" key="1">
    <citation type="journal article" date="2023" name="Mol. Biol. Evol.">
        <title>Third-Generation Sequencing Reveals the Adaptive Role of the Epigenome in Three Deep-Sea Polychaetes.</title>
        <authorList>
            <person name="Perez M."/>
            <person name="Aroh O."/>
            <person name="Sun Y."/>
            <person name="Lan Y."/>
            <person name="Juniper S.K."/>
            <person name="Young C.R."/>
            <person name="Angers B."/>
            <person name="Qian P.Y."/>
        </authorList>
    </citation>
    <scope>NUCLEOTIDE SEQUENCE</scope>
    <source>
        <strain evidence="15">P08H-3</strain>
    </source>
</reference>
<evidence type="ECO:0000256" key="10">
    <source>
        <dbReference type="PROSITE-ProRule" id="PRU00125"/>
    </source>
</evidence>
<dbReference type="Gene3D" id="2.10.110.10">
    <property type="entry name" value="Cysteine Rich Protein"/>
    <property type="match status" value="2"/>
</dbReference>
<dbReference type="GO" id="GO:0000977">
    <property type="term" value="F:RNA polymerase II transcription regulatory region sequence-specific DNA binding"/>
    <property type="evidence" value="ECO:0007669"/>
    <property type="project" value="TreeGrafter"/>
</dbReference>
<keyword evidence="5 10" id="KW-0440">LIM domain</keyword>
<evidence type="ECO:0000313" key="15">
    <source>
        <dbReference type="EMBL" id="KAK2150906.1"/>
    </source>
</evidence>
<evidence type="ECO:0000259" key="14">
    <source>
        <dbReference type="PROSITE" id="PS50071"/>
    </source>
</evidence>
<proteinExistence type="predicted"/>
<evidence type="ECO:0000256" key="5">
    <source>
        <dbReference type="ARBA" id="ARBA00023038"/>
    </source>
</evidence>